<feature type="compositionally biased region" description="Low complexity" evidence="1">
    <location>
        <begin position="15"/>
        <end position="43"/>
    </location>
</feature>
<evidence type="ECO:0000256" key="1">
    <source>
        <dbReference type="SAM" id="MobiDB-lite"/>
    </source>
</evidence>
<organism evidence="2 3">
    <name type="scientific">Jimgerdemannia flammicorona</name>
    <dbReference type="NCBI Taxonomy" id="994334"/>
    <lineage>
        <taxon>Eukaryota</taxon>
        <taxon>Fungi</taxon>
        <taxon>Fungi incertae sedis</taxon>
        <taxon>Mucoromycota</taxon>
        <taxon>Mucoromycotina</taxon>
        <taxon>Endogonomycetes</taxon>
        <taxon>Endogonales</taxon>
        <taxon>Endogonaceae</taxon>
        <taxon>Jimgerdemannia</taxon>
    </lineage>
</organism>
<sequence>MSYDEETSKAQQHNDTTPSATSISSSSTVATTPSDTTGPTVDSLLDRQTKSDPEPSHDSTINASEGGIEPGVPEGREKNADPLEDGEQRAQENKHDYAVGALADAVEGLHVASDTESVGGIDSVVSTSGSSSSVAASSLSAPTNPSRSPAHQHHPKHSHNNNTGNHHQKRRDYVPQRHSPMMVPYTPPSPYAYPTSLPPPQTYMPPSMIPTAPTGAYYPQYYVPPSPGGYYYDPSAAAAAGVSPASYLRPPHRPPLPNAIPTAYNMQPYGYSGIPTTPQGTPPIAPIPPPLPLQPGTTYSPMNPTTVAGAARSPRYPHSQLPLPVPTMPQPNFAGAPPVFYDPQPQMQYPSTHLTIYPRPPPSPSVLPVTIPPQSQLRPPSGPIPIPIPVAGVATGDPNMFAYPRPPHSPLQAPALSPGAPSPALPPRISGIRPILAPPGQQPPTLLAPFPTQSLSSQHPKPRNPDNAMWVGNLPSNTGPEDLRDFFWEEDFEVGSRGWLSEVCQW</sequence>
<dbReference type="EMBL" id="RBNJ01019256">
    <property type="protein sequence ID" value="RUS23595.1"/>
    <property type="molecule type" value="Genomic_DNA"/>
</dbReference>
<evidence type="ECO:0008006" key="4">
    <source>
        <dbReference type="Google" id="ProtNLM"/>
    </source>
</evidence>
<feature type="compositionally biased region" description="Basic residues" evidence="1">
    <location>
        <begin position="150"/>
        <end position="159"/>
    </location>
</feature>
<feature type="region of interest" description="Disordered" evidence="1">
    <location>
        <begin position="435"/>
        <end position="476"/>
    </location>
</feature>
<proteinExistence type="predicted"/>
<dbReference type="AlphaFoldDB" id="A0A433Q1A6"/>
<accession>A0A433Q1A6</accession>
<evidence type="ECO:0000313" key="3">
    <source>
        <dbReference type="Proteomes" id="UP000274822"/>
    </source>
</evidence>
<evidence type="ECO:0000313" key="2">
    <source>
        <dbReference type="EMBL" id="RUS23595.1"/>
    </source>
</evidence>
<feature type="compositionally biased region" description="Basic and acidic residues" evidence="1">
    <location>
        <begin position="44"/>
        <end position="57"/>
    </location>
</feature>
<feature type="region of interest" description="Disordered" evidence="1">
    <location>
        <begin position="114"/>
        <end position="172"/>
    </location>
</feature>
<feature type="region of interest" description="Disordered" evidence="1">
    <location>
        <begin position="1"/>
        <end position="101"/>
    </location>
</feature>
<gene>
    <name evidence="2" type="ORF">BC938DRAFT_474901</name>
</gene>
<feature type="compositionally biased region" description="Basic and acidic residues" evidence="1">
    <location>
        <begin position="74"/>
        <end position="97"/>
    </location>
</feature>
<name>A0A433Q1A6_9FUNG</name>
<protein>
    <recommendedName>
        <fullName evidence="4">RRM domain-containing protein</fullName>
    </recommendedName>
</protein>
<keyword evidence="3" id="KW-1185">Reference proteome</keyword>
<dbReference type="Proteomes" id="UP000274822">
    <property type="component" value="Unassembled WGS sequence"/>
</dbReference>
<reference evidence="2 3" key="1">
    <citation type="journal article" date="2018" name="New Phytol.">
        <title>Phylogenomics of Endogonaceae and evolution of mycorrhizas within Mucoromycota.</title>
        <authorList>
            <person name="Chang Y."/>
            <person name="Desiro A."/>
            <person name="Na H."/>
            <person name="Sandor L."/>
            <person name="Lipzen A."/>
            <person name="Clum A."/>
            <person name="Barry K."/>
            <person name="Grigoriev I.V."/>
            <person name="Martin F.M."/>
            <person name="Stajich J.E."/>
            <person name="Smith M.E."/>
            <person name="Bonito G."/>
            <person name="Spatafora J.W."/>
        </authorList>
    </citation>
    <scope>NUCLEOTIDE SEQUENCE [LARGE SCALE GENOMIC DNA]</scope>
    <source>
        <strain evidence="2 3">AD002</strain>
    </source>
</reference>
<comment type="caution">
    <text evidence="2">The sequence shown here is derived from an EMBL/GenBank/DDBJ whole genome shotgun (WGS) entry which is preliminary data.</text>
</comment>
<feature type="compositionally biased region" description="Low complexity" evidence="1">
    <location>
        <begin position="117"/>
        <end position="141"/>
    </location>
</feature>